<dbReference type="OMA" id="ESRTWSD"/>
<dbReference type="InterPro" id="IPR000781">
    <property type="entry name" value="ERH"/>
</dbReference>
<dbReference type="Proteomes" id="UP000007014">
    <property type="component" value="Chromosome 18"/>
</dbReference>
<name>M1VGX6_CYAM1</name>
<dbReference type="OrthoDB" id="7887808at2759"/>
<dbReference type="EMBL" id="AP006500">
    <property type="protein sequence ID" value="BAM82482.1"/>
    <property type="molecule type" value="Genomic_DNA"/>
</dbReference>
<dbReference type="PANTHER" id="PTHR12373">
    <property type="entry name" value="ENHANCER OF RUDIMENTARY ERH"/>
    <property type="match status" value="1"/>
</dbReference>
<dbReference type="GeneID" id="16996821"/>
<sequence length="105" mass="12071">MTHTVLLLQPAAAKTTRTYYDYESIAELVDGLCHLYEQRVRAQNPGMQQVEYGLGDLNRFIDELFDCGVLTYDEATRSYKPHNKAWLKEQCYRLLKARAKPANAA</sequence>
<evidence type="ECO:0000256" key="1">
    <source>
        <dbReference type="ARBA" id="ARBA00007491"/>
    </source>
</evidence>
<dbReference type="AlphaFoldDB" id="M1VGX6"/>
<reference evidence="2 3" key="1">
    <citation type="journal article" date="2004" name="Nature">
        <title>Genome sequence of the ultrasmall unicellular red alga Cyanidioschyzon merolae 10D.</title>
        <authorList>
            <person name="Matsuzaki M."/>
            <person name="Misumi O."/>
            <person name="Shin-i T."/>
            <person name="Maruyama S."/>
            <person name="Takahara M."/>
            <person name="Miyagishima S."/>
            <person name="Mori T."/>
            <person name="Nishida K."/>
            <person name="Yagisawa F."/>
            <person name="Nishida K."/>
            <person name="Yoshida Y."/>
            <person name="Nishimura Y."/>
            <person name="Nakao S."/>
            <person name="Kobayashi T."/>
            <person name="Momoyama Y."/>
            <person name="Higashiyama T."/>
            <person name="Minoda A."/>
            <person name="Sano M."/>
            <person name="Nomoto H."/>
            <person name="Oishi K."/>
            <person name="Hayashi H."/>
            <person name="Ohta F."/>
            <person name="Nishizaka S."/>
            <person name="Haga S."/>
            <person name="Miura S."/>
            <person name="Morishita T."/>
            <person name="Kabeya Y."/>
            <person name="Terasawa K."/>
            <person name="Suzuki Y."/>
            <person name="Ishii Y."/>
            <person name="Asakawa S."/>
            <person name="Takano H."/>
            <person name="Ohta N."/>
            <person name="Kuroiwa H."/>
            <person name="Tanaka K."/>
            <person name="Shimizu N."/>
            <person name="Sugano S."/>
            <person name="Sato N."/>
            <person name="Nozaki H."/>
            <person name="Ogasawara N."/>
            <person name="Kohara Y."/>
            <person name="Kuroiwa T."/>
        </authorList>
    </citation>
    <scope>NUCLEOTIDE SEQUENCE [LARGE SCALE GENOMIC DNA]</scope>
    <source>
        <strain evidence="2 3">10D</strain>
    </source>
</reference>
<dbReference type="eggNOG" id="KOG1766">
    <property type="taxonomic scope" value="Eukaryota"/>
</dbReference>
<keyword evidence="3" id="KW-1185">Reference proteome</keyword>
<dbReference type="STRING" id="280699.M1VGX6"/>
<accession>M1VGX6</accession>
<comment type="similarity">
    <text evidence="1">Belongs to the E(R) family.</text>
</comment>
<evidence type="ECO:0000313" key="2">
    <source>
        <dbReference type="EMBL" id="BAM82482.1"/>
    </source>
</evidence>
<evidence type="ECO:0000313" key="3">
    <source>
        <dbReference type="Proteomes" id="UP000007014"/>
    </source>
</evidence>
<reference evidence="2 3" key="2">
    <citation type="journal article" date="2007" name="BMC Biol.">
        <title>A 100%-complete sequence reveals unusually simple genomic features in the hot-spring red alga Cyanidioschyzon merolae.</title>
        <authorList>
            <person name="Nozaki H."/>
            <person name="Takano H."/>
            <person name="Misumi O."/>
            <person name="Terasawa K."/>
            <person name="Matsuzaki M."/>
            <person name="Maruyama S."/>
            <person name="Nishida K."/>
            <person name="Yagisawa F."/>
            <person name="Yoshida Y."/>
            <person name="Fujiwara T."/>
            <person name="Takio S."/>
            <person name="Tamura K."/>
            <person name="Chung S.J."/>
            <person name="Nakamura S."/>
            <person name="Kuroiwa H."/>
            <person name="Tanaka K."/>
            <person name="Sato N."/>
            <person name="Kuroiwa T."/>
        </authorList>
    </citation>
    <scope>NUCLEOTIDE SEQUENCE [LARGE SCALE GENOMIC DNA]</scope>
    <source>
        <strain evidence="2 3">10D</strain>
    </source>
</reference>
<dbReference type="HOGENOM" id="CLU_125703_1_0_1"/>
<gene>
    <name evidence="2" type="ORF">CYME_CMR260C</name>
</gene>
<dbReference type="SUPFAM" id="SSF143875">
    <property type="entry name" value="ERH-like"/>
    <property type="match status" value="1"/>
</dbReference>
<dbReference type="PANTHER" id="PTHR12373:SF0">
    <property type="entry name" value="ENHANCER OF RUDIMENTARY HOMOLOG"/>
    <property type="match status" value="1"/>
</dbReference>
<dbReference type="Gene3D" id="3.30.2260.10">
    <property type="entry name" value="Enhancer of rudimentary"/>
    <property type="match status" value="1"/>
</dbReference>
<organism evidence="2 3">
    <name type="scientific">Cyanidioschyzon merolae (strain NIES-3377 / 10D)</name>
    <name type="common">Unicellular red alga</name>
    <dbReference type="NCBI Taxonomy" id="280699"/>
    <lineage>
        <taxon>Eukaryota</taxon>
        <taxon>Rhodophyta</taxon>
        <taxon>Bangiophyceae</taxon>
        <taxon>Cyanidiales</taxon>
        <taxon>Cyanidiaceae</taxon>
        <taxon>Cyanidioschyzon</taxon>
    </lineage>
</organism>
<protein>
    <submittedName>
        <fullName evidence="2">Similar to enhancer of rudimentaryp1 homolog</fullName>
    </submittedName>
</protein>
<dbReference type="Gramene" id="CMR260CT">
    <property type="protein sequence ID" value="CMR260CT"/>
    <property type="gene ID" value="CMR260C"/>
</dbReference>
<dbReference type="Pfam" id="PF01133">
    <property type="entry name" value="ER"/>
    <property type="match status" value="1"/>
</dbReference>
<dbReference type="KEGG" id="cme:CYME_CMR260C"/>
<dbReference type="RefSeq" id="XP_005538518.1">
    <property type="nucleotide sequence ID" value="XM_005538461.1"/>
</dbReference>
<dbReference type="InterPro" id="IPR035912">
    <property type="entry name" value="EHR_sf"/>
</dbReference>
<proteinExistence type="inferred from homology"/>